<comment type="caution">
    <text evidence="1">The sequence shown here is derived from an EMBL/GenBank/DDBJ whole genome shotgun (WGS) entry which is preliminary data.</text>
</comment>
<reference evidence="1 2" key="1">
    <citation type="submission" date="2024-09" db="EMBL/GenBank/DDBJ databases">
        <authorList>
            <person name="Sun Q."/>
            <person name="Mori K."/>
        </authorList>
    </citation>
    <scope>NUCLEOTIDE SEQUENCE [LARGE SCALE GENOMIC DNA]</scope>
    <source>
        <strain evidence="1 2">NCAIM B.02415</strain>
    </source>
</reference>
<sequence length="91" mass="10476">MQKILTIELLETLIGRGYRYCLSRTTNILGEDADLCITLLPVKRAPLLKKLPERFDTYFKIDEEPRQMAMGIDETIVLVDLGEINIYTEIS</sequence>
<dbReference type="Proteomes" id="UP001589828">
    <property type="component" value="Unassembled WGS sequence"/>
</dbReference>
<proteinExistence type="predicted"/>
<organism evidence="1 2">
    <name type="scientific">Mucilaginibacter angelicae</name>
    <dbReference type="NCBI Taxonomy" id="869718"/>
    <lineage>
        <taxon>Bacteria</taxon>
        <taxon>Pseudomonadati</taxon>
        <taxon>Bacteroidota</taxon>
        <taxon>Sphingobacteriia</taxon>
        <taxon>Sphingobacteriales</taxon>
        <taxon>Sphingobacteriaceae</taxon>
        <taxon>Mucilaginibacter</taxon>
    </lineage>
</organism>
<accession>A0ABV6L295</accession>
<keyword evidence="2" id="KW-1185">Reference proteome</keyword>
<evidence type="ECO:0000313" key="2">
    <source>
        <dbReference type="Proteomes" id="UP001589828"/>
    </source>
</evidence>
<gene>
    <name evidence="1" type="ORF">ACFFGT_04730</name>
</gene>
<name>A0ABV6L295_9SPHI</name>
<protein>
    <submittedName>
        <fullName evidence="1">Uncharacterized protein</fullName>
    </submittedName>
</protein>
<dbReference type="EMBL" id="JBHLTS010000015">
    <property type="protein sequence ID" value="MFC0513489.1"/>
    <property type="molecule type" value="Genomic_DNA"/>
</dbReference>
<dbReference type="RefSeq" id="WP_377021353.1">
    <property type="nucleotide sequence ID" value="NZ_JBHLTS010000015.1"/>
</dbReference>
<evidence type="ECO:0000313" key="1">
    <source>
        <dbReference type="EMBL" id="MFC0513489.1"/>
    </source>
</evidence>